<feature type="transmembrane region" description="Helical" evidence="1">
    <location>
        <begin position="82"/>
        <end position="101"/>
    </location>
</feature>
<feature type="transmembrane region" description="Helical" evidence="1">
    <location>
        <begin position="229"/>
        <end position="249"/>
    </location>
</feature>
<feature type="transmembrane region" description="Helical" evidence="1">
    <location>
        <begin position="113"/>
        <end position="131"/>
    </location>
</feature>
<dbReference type="InterPro" id="IPR007820">
    <property type="entry name" value="AbrB_fam"/>
</dbReference>
<comment type="caution">
    <text evidence="2">The sequence shown here is derived from an EMBL/GenBank/DDBJ whole genome shotgun (WGS) entry which is preliminary data.</text>
</comment>
<evidence type="ECO:0000256" key="1">
    <source>
        <dbReference type="SAM" id="Phobius"/>
    </source>
</evidence>
<feature type="transmembrane region" description="Helical" evidence="1">
    <location>
        <begin position="181"/>
        <end position="199"/>
    </location>
</feature>
<reference evidence="2 3" key="1">
    <citation type="submission" date="2018-04" db="EMBL/GenBank/DDBJ databases">
        <title>Genomic Encyclopedia of Type Strains, Phase III (KMG-III): the genomes of soil and plant-associated and newly described type strains.</title>
        <authorList>
            <person name="Whitman W."/>
        </authorList>
    </citation>
    <scope>NUCLEOTIDE SEQUENCE [LARGE SCALE GENOMIC DNA]</scope>
    <source>
        <strain evidence="2 3">MA-olki</strain>
    </source>
</reference>
<dbReference type="RefSeq" id="WP_107954364.1">
    <property type="nucleotide sequence ID" value="NZ_QAYE01000005.1"/>
</dbReference>
<dbReference type="NCBIfam" id="TIGR03082">
    <property type="entry name" value="Gneg_AbrB_dup"/>
    <property type="match status" value="2"/>
</dbReference>
<dbReference type="EMBL" id="QAYE01000005">
    <property type="protein sequence ID" value="PTW46263.1"/>
    <property type="molecule type" value="Genomic_DNA"/>
</dbReference>
<protein>
    <recommendedName>
        <fullName evidence="4">Ammonia monooxygenase</fullName>
    </recommendedName>
</protein>
<dbReference type="GO" id="GO:0016020">
    <property type="term" value="C:membrane"/>
    <property type="evidence" value="ECO:0007669"/>
    <property type="project" value="InterPro"/>
</dbReference>
<evidence type="ECO:0008006" key="4">
    <source>
        <dbReference type="Google" id="ProtNLM"/>
    </source>
</evidence>
<proteinExistence type="predicted"/>
<gene>
    <name evidence="2" type="ORF">C8J25_10541</name>
</gene>
<dbReference type="AlphaFoldDB" id="A0A2T5U442"/>
<dbReference type="GO" id="GO:0010468">
    <property type="term" value="P:regulation of gene expression"/>
    <property type="evidence" value="ECO:0007669"/>
    <property type="project" value="InterPro"/>
</dbReference>
<name>A0A2T5U442_9SPHN</name>
<dbReference type="PIRSF" id="PIRSF038991">
    <property type="entry name" value="Protein_AbrB"/>
    <property type="match status" value="1"/>
</dbReference>
<dbReference type="PANTHER" id="PTHR38457:SF1">
    <property type="entry name" value="REGULATOR ABRB-RELATED"/>
    <property type="match status" value="1"/>
</dbReference>
<evidence type="ECO:0000313" key="3">
    <source>
        <dbReference type="Proteomes" id="UP000244013"/>
    </source>
</evidence>
<dbReference type="Pfam" id="PF05145">
    <property type="entry name" value="AbrB"/>
    <property type="match status" value="1"/>
</dbReference>
<dbReference type="OrthoDB" id="9809910at2"/>
<feature type="transmembrane region" description="Helical" evidence="1">
    <location>
        <begin position="52"/>
        <end position="75"/>
    </location>
</feature>
<sequence>MIWRWAVLIALSAVIAGLLEVVGLPAGLLLGPMVAAVVLAVRGWSLSVPTSAFRGAQAAVGTLIAGSITTGIVATVADHWPVFLMVNFVTLAASSVLGYLLSRWQVLPGTVAVWGSTPGAASAMVLMAQAYGADSRLVAVMTYTRVVSVAVVASVLAAVMVGGGSGHHVAGAWFAAVDPVAVLRTIAIAGVGASVGVVLKLPAGALLGSLVAGAALNVTGVAQPVLPQWLLAISYAVVGWRIGLSFTRDTLRVAGKAMPRILLSVALLIAFCGGIAAALTRWWGIDPVTAYLATSPGGMDSVAIIAASSPVDVPFVMALQVLRFLGVLLIGPPLAKFVATRQGGVPPPVIPT</sequence>
<feature type="transmembrane region" description="Helical" evidence="1">
    <location>
        <begin position="206"/>
        <end position="223"/>
    </location>
</feature>
<feature type="transmembrane region" description="Helical" evidence="1">
    <location>
        <begin position="261"/>
        <end position="283"/>
    </location>
</feature>
<keyword evidence="1" id="KW-0812">Transmembrane</keyword>
<feature type="transmembrane region" description="Helical" evidence="1">
    <location>
        <begin position="143"/>
        <end position="161"/>
    </location>
</feature>
<dbReference type="InterPro" id="IPR017516">
    <property type="entry name" value="AbrB_dup"/>
</dbReference>
<organism evidence="2 3">
    <name type="scientific">Sphingomonas faeni</name>
    <dbReference type="NCBI Taxonomy" id="185950"/>
    <lineage>
        <taxon>Bacteria</taxon>
        <taxon>Pseudomonadati</taxon>
        <taxon>Pseudomonadota</taxon>
        <taxon>Alphaproteobacteria</taxon>
        <taxon>Sphingomonadales</taxon>
        <taxon>Sphingomonadaceae</taxon>
        <taxon>Sphingomonas</taxon>
    </lineage>
</organism>
<accession>A0A2T5U442</accession>
<dbReference type="Proteomes" id="UP000244013">
    <property type="component" value="Unassembled WGS sequence"/>
</dbReference>
<keyword evidence="1" id="KW-0472">Membrane</keyword>
<feature type="transmembrane region" description="Helical" evidence="1">
    <location>
        <begin position="303"/>
        <end position="331"/>
    </location>
</feature>
<dbReference type="PANTHER" id="PTHR38457">
    <property type="entry name" value="REGULATOR ABRB-RELATED"/>
    <property type="match status" value="1"/>
</dbReference>
<keyword evidence="1" id="KW-1133">Transmembrane helix</keyword>
<evidence type="ECO:0000313" key="2">
    <source>
        <dbReference type="EMBL" id="PTW46263.1"/>
    </source>
</evidence>
<dbReference type="GeneID" id="91006098"/>